<dbReference type="Proteomes" id="UP000490939">
    <property type="component" value="Unassembled WGS sequence"/>
</dbReference>
<reference evidence="2 4" key="1">
    <citation type="submission" date="2018-12" db="EMBL/GenBank/DDBJ databases">
        <title>Venturia inaequalis Genome Resource.</title>
        <authorList>
            <person name="Lichtner F.J."/>
        </authorList>
    </citation>
    <scope>NUCLEOTIDE SEQUENCE [LARGE SCALE GENOMIC DNA]</scope>
    <source>
        <strain evidence="2 4">120213</strain>
        <strain evidence="3 5">DMI_063113</strain>
    </source>
</reference>
<organism evidence="2 4">
    <name type="scientific">Venturia inaequalis</name>
    <name type="common">Apple scab fungus</name>
    <dbReference type="NCBI Taxonomy" id="5025"/>
    <lineage>
        <taxon>Eukaryota</taxon>
        <taxon>Fungi</taxon>
        <taxon>Dikarya</taxon>
        <taxon>Ascomycota</taxon>
        <taxon>Pezizomycotina</taxon>
        <taxon>Dothideomycetes</taxon>
        <taxon>Pleosporomycetidae</taxon>
        <taxon>Venturiales</taxon>
        <taxon>Venturiaceae</taxon>
        <taxon>Venturia</taxon>
    </lineage>
</organism>
<feature type="region of interest" description="Disordered" evidence="1">
    <location>
        <begin position="103"/>
        <end position="124"/>
    </location>
</feature>
<dbReference type="EMBL" id="WNWR01000075">
    <property type="protein sequence ID" value="KAE9991980.1"/>
    <property type="molecule type" value="Genomic_DNA"/>
</dbReference>
<proteinExistence type="predicted"/>
<feature type="region of interest" description="Disordered" evidence="1">
    <location>
        <begin position="1"/>
        <end position="71"/>
    </location>
</feature>
<accession>A0A8H3V5Z4</accession>
<gene>
    <name evidence="3" type="ORF">EG327_010456</name>
    <name evidence="2" type="ORF">EG328_010321</name>
</gene>
<evidence type="ECO:0000313" key="4">
    <source>
        <dbReference type="Proteomes" id="UP000447873"/>
    </source>
</evidence>
<evidence type="ECO:0000313" key="2">
    <source>
        <dbReference type="EMBL" id="KAE9983084.1"/>
    </source>
</evidence>
<protein>
    <submittedName>
        <fullName evidence="2">Uncharacterized protein</fullName>
    </submittedName>
</protein>
<sequence length="150" mass="16713">MESAGRCSAEEMQKGKSTPLVDASQRRFQALASEDAEKGMKLPRYSLTPLRQEKGEERGRGRDSSNALSPYRCQLVQREGGGWSVDNGRTLIAAFPPEIRTVSAKMSKKKADKRSPDKRQLTNQIGADGPWRALITCILKIHDDMLDVHD</sequence>
<name>A0A8H3V5Z4_VENIN</name>
<comment type="caution">
    <text evidence="2">The sequence shown here is derived from an EMBL/GenBank/DDBJ whole genome shotgun (WGS) entry which is preliminary data.</text>
</comment>
<evidence type="ECO:0000313" key="3">
    <source>
        <dbReference type="EMBL" id="KAE9991980.1"/>
    </source>
</evidence>
<dbReference type="Proteomes" id="UP000447873">
    <property type="component" value="Unassembled WGS sequence"/>
</dbReference>
<dbReference type="EMBL" id="WNWS01000067">
    <property type="protein sequence ID" value="KAE9983084.1"/>
    <property type="molecule type" value="Genomic_DNA"/>
</dbReference>
<evidence type="ECO:0000256" key="1">
    <source>
        <dbReference type="SAM" id="MobiDB-lite"/>
    </source>
</evidence>
<feature type="compositionally biased region" description="Basic and acidic residues" evidence="1">
    <location>
        <begin position="51"/>
        <end position="63"/>
    </location>
</feature>
<evidence type="ECO:0000313" key="5">
    <source>
        <dbReference type="Proteomes" id="UP000490939"/>
    </source>
</evidence>
<dbReference type="AlphaFoldDB" id="A0A8H3V5Z4"/>
<keyword evidence="5" id="KW-1185">Reference proteome</keyword>